<evidence type="ECO:0000256" key="7">
    <source>
        <dbReference type="PIRNR" id="PIRNR000077"/>
    </source>
</evidence>
<evidence type="ECO:0000256" key="2">
    <source>
        <dbReference type="ARBA" id="ARBA00022448"/>
    </source>
</evidence>
<dbReference type="Proteomes" id="UP000282386">
    <property type="component" value="Chromosome"/>
</dbReference>
<evidence type="ECO:0000256" key="4">
    <source>
        <dbReference type="ARBA" id="ARBA00023157"/>
    </source>
</evidence>
<evidence type="ECO:0000313" key="11">
    <source>
        <dbReference type="Proteomes" id="UP000282386"/>
    </source>
</evidence>
<feature type="site" description="Deprotonates C-terminal active site Cys" evidence="8">
    <location>
        <position position="26"/>
    </location>
</feature>
<protein>
    <recommendedName>
        <fullName evidence="6 7">Thioredoxin</fullName>
    </recommendedName>
</protein>
<evidence type="ECO:0000256" key="5">
    <source>
        <dbReference type="ARBA" id="ARBA00023284"/>
    </source>
</evidence>
<dbReference type="PIRSF" id="PIRSF000077">
    <property type="entry name" value="Thioredoxin"/>
    <property type="match status" value="1"/>
</dbReference>
<dbReference type="Pfam" id="PF00085">
    <property type="entry name" value="Thioredoxin"/>
    <property type="match status" value="1"/>
</dbReference>
<feature type="active site" description="Nucleophile" evidence="8">
    <location>
        <position position="32"/>
    </location>
</feature>
<dbReference type="SUPFAM" id="SSF52833">
    <property type="entry name" value="Thioredoxin-like"/>
    <property type="match status" value="1"/>
</dbReference>
<reference evidence="10 11" key="1">
    <citation type="submission" date="2018-12" db="EMBL/GenBank/DDBJ databases">
        <authorList>
            <consortium name="Pathogen Informatics"/>
        </authorList>
    </citation>
    <scope>NUCLEOTIDE SEQUENCE [LARGE SCALE GENOMIC DNA]</scope>
    <source>
        <strain evidence="10 11">NCTC10207</strain>
    </source>
</reference>
<evidence type="ECO:0000256" key="8">
    <source>
        <dbReference type="PIRSR" id="PIRSR000077-1"/>
    </source>
</evidence>
<dbReference type="PROSITE" id="PS00194">
    <property type="entry name" value="THIOREDOXIN_1"/>
    <property type="match status" value="1"/>
</dbReference>
<dbReference type="GO" id="GO:0015035">
    <property type="term" value="F:protein-disulfide reductase activity"/>
    <property type="evidence" value="ECO:0007669"/>
    <property type="project" value="UniProtKB-UniRule"/>
</dbReference>
<dbReference type="PRINTS" id="PR00421">
    <property type="entry name" value="THIOREDOXIN"/>
</dbReference>
<dbReference type="NCBIfam" id="TIGR01068">
    <property type="entry name" value="thioredoxin"/>
    <property type="match status" value="1"/>
</dbReference>
<dbReference type="EMBL" id="LR134479">
    <property type="protein sequence ID" value="VEI25102.1"/>
    <property type="molecule type" value="Genomic_DNA"/>
</dbReference>
<dbReference type="GO" id="GO:0005737">
    <property type="term" value="C:cytoplasm"/>
    <property type="evidence" value="ECO:0007669"/>
    <property type="project" value="TreeGrafter"/>
</dbReference>
<evidence type="ECO:0000256" key="9">
    <source>
        <dbReference type="PIRSR" id="PIRSR000077-4"/>
    </source>
</evidence>
<organism evidence="10 11">
    <name type="scientific">Rothia aeria</name>
    <dbReference type="NCBI Taxonomy" id="172042"/>
    <lineage>
        <taxon>Bacteria</taxon>
        <taxon>Bacillati</taxon>
        <taxon>Actinomycetota</taxon>
        <taxon>Actinomycetes</taxon>
        <taxon>Micrococcales</taxon>
        <taxon>Micrococcaceae</taxon>
        <taxon>Rothia</taxon>
    </lineage>
</organism>
<dbReference type="InterPro" id="IPR036249">
    <property type="entry name" value="Thioredoxin-like_sf"/>
</dbReference>
<evidence type="ECO:0000313" key="10">
    <source>
        <dbReference type="EMBL" id="VEI25102.1"/>
    </source>
</evidence>
<dbReference type="PANTHER" id="PTHR45663:SF11">
    <property type="entry name" value="GEO12009P1"/>
    <property type="match status" value="1"/>
</dbReference>
<evidence type="ECO:0000256" key="6">
    <source>
        <dbReference type="NCBIfam" id="TIGR01068"/>
    </source>
</evidence>
<dbReference type="InterPro" id="IPR017937">
    <property type="entry name" value="Thioredoxin_CS"/>
</dbReference>
<evidence type="ECO:0000256" key="3">
    <source>
        <dbReference type="ARBA" id="ARBA00022982"/>
    </source>
</evidence>
<feature type="site" description="Contributes to redox potential value" evidence="8">
    <location>
        <position position="33"/>
    </location>
</feature>
<feature type="site" description="Contributes to redox potential value" evidence="8">
    <location>
        <position position="34"/>
    </location>
</feature>
<keyword evidence="3" id="KW-0249">Electron transport</keyword>
<dbReference type="FunFam" id="3.40.30.10:FF:000001">
    <property type="entry name" value="Thioredoxin"/>
    <property type="match status" value="1"/>
</dbReference>
<accession>A0A7T9ULN0</accession>
<proteinExistence type="inferred from homology"/>
<dbReference type="PROSITE" id="PS51352">
    <property type="entry name" value="THIOREDOXIN_2"/>
    <property type="match status" value="1"/>
</dbReference>
<name>A0A7T9ULN0_9MICC</name>
<comment type="similarity">
    <text evidence="1 7">Belongs to the thioredoxin family.</text>
</comment>
<keyword evidence="4 9" id="KW-1015">Disulfide bond</keyword>
<dbReference type="PANTHER" id="PTHR45663">
    <property type="entry name" value="GEO12009P1"/>
    <property type="match status" value="1"/>
</dbReference>
<evidence type="ECO:0000256" key="1">
    <source>
        <dbReference type="ARBA" id="ARBA00008987"/>
    </source>
</evidence>
<feature type="disulfide bond" description="Redox-active" evidence="9">
    <location>
        <begin position="32"/>
        <end position="35"/>
    </location>
</feature>
<dbReference type="Gene3D" id="3.40.30.10">
    <property type="entry name" value="Glutaredoxin"/>
    <property type="match status" value="1"/>
</dbReference>
<keyword evidence="2" id="KW-0813">Transport</keyword>
<dbReference type="GeneID" id="93861854"/>
<keyword evidence="5 9" id="KW-0676">Redox-active center</keyword>
<gene>
    <name evidence="10" type="primary">trxA</name>
    <name evidence="10" type="ORF">NCTC10207_02419</name>
</gene>
<dbReference type="InterPro" id="IPR013766">
    <property type="entry name" value="Thioredoxin_domain"/>
</dbReference>
<dbReference type="CDD" id="cd02947">
    <property type="entry name" value="TRX_family"/>
    <property type="match status" value="1"/>
</dbReference>
<dbReference type="InterPro" id="IPR005746">
    <property type="entry name" value="Thioredoxin"/>
</dbReference>
<sequence>MSSVKQVTNATFDAEVLKSSKPVIVDFWAEWCGPCRLVAPVIEEIAAEYEGKVDVVMVDVEENGDIALKYNITSIPAIHLFKDGELVKPTVGAKAKKALLAEFAEYID</sequence>
<dbReference type="RefSeq" id="WP_006887416.1">
    <property type="nucleotide sequence ID" value="NZ_CAJPQC010000011.1"/>
</dbReference>
<feature type="active site" description="Nucleophile" evidence="8">
    <location>
        <position position="35"/>
    </location>
</feature>
<dbReference type="AlphaFoldDB" id="A0A7T9ULN0"/>